<sequence>KNVLVVGDVNIDVLDSSNQQKLNDVLQLFNMRFLVNFPTRITCTTESALDNVLTNFDEHSIRVEGIDTQLSDHYGVMVFVDVNDGEGLERFKPKLENKSVTKETRVFDDSNLALFVKALDKENWFNVYNACVDVKFDVFHDIFMYCFNLFFPEVKKRSRKCRDNWITPDVK</sequence>
<reference evidence="1" key="1">
    <citation type="submission" date="2015-11" db="EMBL/GenBank/DDBJ databases">
        <title>De novo transcriptome assembly of four potential Pierce s Disease insect vectors from Arizona vineyards.</title>
        <authorList>
            <person name="Tassone E.E."/>
        </authorList>
    </citation>
    <scope>NUCLEOTIDE SEQUENCE</scope>
</reference>
<feature type="non-terminal residue" evidence="1">
    <location>
        <position position="1"/>
    </location>
</feature>
<evidence type="ECO:0008006" key="2">
    <source>
        <dbReference type="Google" id="ProtNLM"/>
    </source>
</evidence>
<dbReference type="AlphaFoldDB" id="A0A1B6JCN2"/>
<protein>
    <recommendedName>
        <fullName evidence="2">Endonuclease/exonuclease/phosphatase domain-containing protein</fullName>
    </recommendedName>
</protein>
<dbReference type="PANTHER" id="PTHR33776:SF4">
    <property type="entry name" value="ENDONUCLEASE_EXONUCLEASE_PHOSPHATASE DOMAIN-CONTAINING PROTEIN"/>
    <property type="match status" value="1"/>
</dbReference>
<accession>A0A1B6JCN2</accession>
<dbReference type="SUPFAM" id="SSF56219">
    <property type="entry name" value="DNase I-like"/>
    <property type="match status" value="1"/>
</dbReference>
<dbReference type="InterPro" id="IPR036691">
    <property type="entry name" value="Endo/exonu/phosph_ase_sf"/>
</dbReference>
<proteinExistence type="predicted"/>
<name>A0A1B6JCN2_9HEMI</name>
<evidence type="ECO:0000313" key="1">
    <source>
        <dbReference type="EMBL" id="JAS97026.1"/>
    </source>
</evidence>
<gene>
    <name evidence="1" type="ORF">g.14084</name>
</gene>
<dbReference type="PANTHER" id="PTHR33776">
    <property type="entry name" value="ENDO/EXONUCLEASE/PHOSPHATASE DOMAIN-CONTAINING PROTEIN"/>
    <property type="match status" value="1"/>
</dbReference>
<dbReference type="EMBL" id="GECU01010680">
    <property type="protein sequence ID" value="JAS97026.1"/>
    <property type="molecule type" value="Transcribed_RNA"/>
</dbReference>
<organism evidence="1">
    <name type="scientific">Homalodisca liturata</name>
    <dbReference type="NCBI Taxonomy" id="320908"/>
    <lineage>
        <taxon>Eukaryota</taxon>
        <taxon>Metazoa</taxon>
        <taxon>Ecdysozoa</taxon>
        <taxon>Arthropoda</taxon>
        <taxon>Hexapoda</taxon>
        <taxon>Insecta</taxon>
        <taxon>Pterygota</taxon>
        <taxon>Neoptera</taxon>
        <taxon>Paraneoptera</taxon>
        <taxon>Hemiptera</taxon>
        <taxon>Auchenorrhyncha</taxon>
        <taxon>Membracoidea</taxon>
        <taxon>Cicadellidae</taxon>
        <taxon>Cicadellinae</taxon>
        <taxon>Proconiini</taxon>
        <taxon>Homalodisca</taxon>
    </lineage>
</organism>